<dbReference type="Gene3D" id="1.10.10.60">
    <property type="entry name" value="Homeodomain-like"/>
    <property type="match status" value="1"/>
</dbReference>
<comment type="caution">
    <text evidence="3">The sequence shown here is derived from an EMBL/GenBank/DDBJ whole genome shotgun (WGS) entry which is preliminary data.</text>
</comment>
<evidence type="ECO:0000259" key="2">
    <source>
        <dbReference type="PROSITE" id="PS50090"/>
    </source>
</evidence>
<feature type="compositionally biased region" description="Basic and acidic residues" evidence="1">
    <location>
        <begin position="70"/>
        <end position="83"/>
    </location>
</feature>
<dbReference type="InterPro" id="IPR001005">
    <property type="entry name" value="SANT/Myb"/>
</dbReference>
<dbReference type="Proteomes" id="UP000215459">
    <property type="component" value="Unassembled WGS sequence"/>
</dbReference>
<feature type="region of interest" description="Disordered" evidence="1">
    <location>
        <begin position="58"/>
        <end position="83"/>
    </location>
</feature>
<dbReference type="AlphaFoldDB" id="A0A235B9N8"/>
<dbReference type="SUPFAM" id="SSF46689">
    <property type="entry name" value="Homeodomain-like"/>
    <property type="match status" value="1"/>
</dbReference>
<dbReference type="OrthoDB" id="2989190at2"/>
<dbReference type="EMBL" id="NOWF01000002">
    <property type="protein sequence ID" value="OYD09020.1"/>
    <property type="molecule type" value="Genomic_DNA"/>
</dbReference>
<dbReference type="PROSITE" id="PS50090">
    <property type="entry name" value="MYB_LIKE"/>
    <property type="match status" value="1"/>
</dbReference>
<evidence type="ECO:0000313" key="3">
    <source>
        <dbReference type="EMBL" id="OYD09020.1"/>
    </source>
</evidence>
<keyword evidence="4" id="KW-1185">Reference proteome</keyword>
<protein>
    <recommendedName>
        <fullName evidence="2">Myb-like domain-containing protein</fullName>
    </recommendedName>
</protein>
<proteinExistence type="predicted"/>
<dbReference type="SMART" id="SM00717">
    <property type="entry name" value="SANT"/>
    <property type="match status" value="1"/>
</dbReference>
<dbReference type="InterPro" id="IPR009057">
    <property type="entry name" value="Homeodomain-like_sf"/>
</dbReference>
<reference evidence="3 4" key="1">
    <citation type="submission" date="2017-07" db="EMBL/GenBank/DDBJ databases">
        <title>The genome sequence of Paludifilum halophilum highlights mechanisms for microbial adaptation to high salt environemnts.</title>
        <authorList>
            <person name="Belbahri L."/>
        </authorList>
    </citation>
    <scope>NUCLEOTIDE SEQUENCE [LARGE SCALE GENOMIC DNA]</scope>
    <source>
        <strain evidence="3 4">DSM 102817</strain>
    </source>
</reference>
<gene>
    <name evidence="3" type="ORF">CHM34_04400</name>
</gene>
<accession>A0A235B9N8</accession>
<dbReference type="RefSeq" id="WP_094263368.1">
    <property type="nucleotide sequence ID" value="NZ_NOWF01000002.1"/>
</dbReference>
<name>A0A235B9N8_9BACL</name>
<sequence>MPRSWSADEDRSLLQWVTNCRKIGMTRKQTFEMVAEKLNRSENACYARWKKIVKRVRDVESSGSPRHKKGAEMEKEPQSIRNRMDELEQITRTNHDQLDRLLKENRKLREEMKFFEQLLMEEYQLLVHLLSNKNRNARIHQLESRNSGEA</sequence>
<evidence type="ECO:0000313" key="4">
    <source>
        <dbReference type="Proteomes" id="UP000215459"/>
    </source>
</evidence>
<evidence type="ECO:0000256" key="1">
    <source>
        <dbReference type="SAM" id="MobiDB-lite"/>
    </source>
</evidence>
<organism evidence="3 4">
    <name type="scientific">Paludifilum halophilum</name>
    <dbReference type="NCBI Taxonomy" id="1642702"/>
    <lineage>
        <taxon>Bacteria</taxon>
        <taxon>Bacillati</taxon>
        <taxon>Bacillota</taxon>
        <taxon>Bacilli</taxon>
        <taxon>Bacillales</taxon>
        <taxon>Thermoactinomycetaceae</taxon>
        <taxon>Paludifilum</taxon>
    </lineage>
</organism>
<feature type="domain" description="Myb-like" evidence="2">
    <location>
        <begin position="1"/>
        <end position="53"/>
    </location>
</feature>